<dbReference type="RefSeq" id="WP_116180966.1">
    <property type="nucleotide sequence ID" value="NZ_CP144376.1"/>
</dbReference>
<name>A0A3E0GWV9_9PSEU</name>
<feature type="domain" description="Pierisin-like" evidence="3">
    <location>
        <begin position="699"/>
        <end position="823"/>
    </location>
</feature>
<feature type="region of interest" description="Disordered" evidence="1">
    <location>
        <begin position="610"/>
        <end position="659"/>
    </location>
</feature>
<accession>A0A3E0GWV9</accession>
<organism evidence="4 5">
    <name type="scientific">Kutzneria buriramensis</name>
    <dbReference type="NCBI Taxonomy" id="1045776"/>
    <lineage>
        <taxon>Bacteria</taxon>
        <taxon>Bacillati</taxon>
        <taxon>Actinomycetota</taxon>
        <taxon>Actinomycetes</taxon>
        <taxon>Pseudonocardiales</taxon>
        <taxon>Pseudonocardiaceae</taxon>
        <taxon>Kutzneria</taxon>
    </lineage>
</organism>
<dbReference type="EMBL" id="QUNO01000022">
    <property type="protein sequence ID" value="REH31155.1"/>
    <property type="molecule type" value="Genomic_DNA"/>
</dbReference>
<feature type="compositionally biased region" description="Pro residues" evidence="1">
    <location>
        <begin position="127"/>
        <end position="142"/>
    </location>
</feature>
<evidence type="ECO:0000259" key="3">
    <source>
        <dbReference type="Pfam" id="PF22596"/>
    </source>
</evidence>
<dbReference type="Pfam" id="PF22596">
    <property type="entry name" value="Scabin-like"/>
    <property type="match status" value="1"/>
</dbReference>
<sequence>MSAGAFGVDLDGLKQAGDGIQGVLDELGTLGFAADAMSGGAVETLGLSADQMGDDALSAAEIDLCGRAHYLVRGLVDQARDTVDKLRDTRSIYEKVEGGITDFLNRLKEDTFGDPTKSSTAVDDDPPAPPAPAGPTPPPRPPTIGIGRLAERPELGKTDDPMLLVPGDSQAILKSAQGLTILGDAMVQAADGMARIDTSSHWNGEAADAFRSYFHDHPAQWAKGAALSTAGAALQPWAEVLVWAQNEAAACIAQYNHGQQATEQAKTQFATAVDNYNSRVDAAHNGGPPPGPVPQWTDPGQADRDAAQHRLDAAYAKLKSAAQTALGTIGQCRDSLPEEPGWLERMADDFADQSRLMVTETGSIIQGAFESIEGIAKLLRSVNPVDSYNITHPMDYMHNVQGLGQGLLHAVTHPVDFLKAAVDWDTWSKDPGRAIGHLLPNVAAAAFTGGAAEAGFAAADGVTAGIVGMARASVPKVLSAFGRDAGETAAQAGGREVAEAATQAATREAATGTAPWHQFPDHAPPPQPHGPVTDYDSYAKYYSTGDPSFGPTGHTPPDAAASPEIPAQHVPDTTTAGIDQHQAAVLEQAGHGLDGVEQKLDALHGVGTHVESYTPHPVEAPPGGPHHAPPDLRSPDVPGPGHRPGDSPAGTPQSRRDPNLYIEEDPKVRDDIAHTAVHPDADPAKLSVDTVWRDSREPLYRVDDRSPAEIFQGQEPAGFAPLNPNNTDLRTYVGWNHESAFVSTTRKPDYWLTERNGGWYYEVDASGGIDVNKTIGSHSYEEEEEIAMLGGIRPERIRGAWPILYDEATRTRTLGEWLPNPNFRPIG</sequence>
<comment type="caution">
    <text evidence="4">The sequence shown here is derived from an EMBL/GenBank/DDBJ whole genome shotgun (WGS) entry which is preliminary data.</text>
</comment>
<dbReference type="InterPro" id="IPR049082">
    <property type="entry name" value="T7SS_signal"/>
</dbReference>
<proteinExistence type="predicted"/>
<gene>
    <name evidence="4" type="ORF">BCF44_122178</name>
</gene>
<dbReference type="AlphaFoldDB" id="A0A3E0GWV9"/>
<dbReference type="Pfam" id="PF21725">
    <property type="entry name" value="T7SS_signal"/>
    <property type="match status" value="1"/>
</dbReference>
<feature type="region of interest" description="Disordered" evidence="1">
    <location>
        <begin position="107"/>
        <end position="146"/>
    </location>
</feature>
<dbReference type="SUPFAM" id="SSF56399">
    <property type="entry name" value="ADP-ribosylation"/>
    <property type="match status" value="1"/>
</dbReference>
<keyword evidence="5" id="KW-1185">Reference proteome</keyword>
<dbReference type="Gene3D" id="3.90.210.10">
    <property type="entry name" value="Heat-Labile Enterotoxin, subunit A"/>
    <property type="match status" value="1"/>
</dbReference>
<feature type="compositionally biased region" description="Low complexity" evidence="1">
    <location>
        <begin position="507"/>
        <end position="518"/>
    </location>
</feature>
<dbReference type="InterPro" id="IPR054695">
    <property type="entry name" value="Pierisin-like_dom"/>
</dbReference>
<feature type="domain" description="Putative T7SS secretion signal" evidence="2">
    <location>
        <begin position="152"/>
        <end position="340"/>
    </location>
</feature>
<reference evidence="4 5" key="1">
    <citation type="submission" date="2018-08" db="EMBL/GenBank/DDBJ databases">
        <title>Genomic Encyclopedia of Archaeal and Bacterial Type Strains, Phase II (KMG-II): from individual species to whole genera.</title>
        <authorList>
            <person name="Goeker M."/>
        </authorList>
    </citation>
    <scope>NUCLEOTIDE SEQUENCE [LARGE SCALE GENOMIC DNA]</scope>
    <source>
        <strain evidence="4 5">DSM 45791</strain>
    </source>
</reference>
<feature type="region of interest" description="Disordered" evidence="1">
    <location>
        <begin position="507"/>
        <end position="572"/>
    </location>
</feature>
<evidence type="ECO:0000259" key="2">
    <source>
        <dbReference type="Pfam" id="PF21725"/>
    </source>
</evidence>
<dbReference type="OrthoDB" id="5194739at2"/>
<evidence type="ECO:0000313" key="5">
    <source>
        <dbReference type="Proteomes" id="UP000256269"/>
    </source>
</evidence>
<evidence type="ECO:0000313" key="4">
    <source>
        <dbReference type="EMBL" id="REH31155.1"/>
    </source>
</evidence>
<feature type="region of interest" description="Disordered" evidence="1">
    <location>
        <begin position="279"/>
        <end position="302"/>
    </location>
</feature>
<evidence type="ECO:0000256" key="1">
    <source>
        <dbReference type="SAM" id="MobiDB-lite"/>
    </source>
</evidence>
<dbReference type="Proteomes" id="UP000256269">
    <property type="component" value="Unassembled WGS sequence"/>
</dbReference>
<protein>
    <submittedName>
        <fullName evidence="4">Uncharacterized protein</fullName>
    </submittedName>
</protein>